<keyword evidence="3" id="KW-1185">Reference proteome</keyword>
<evidence type="ECO:0000256" key="1">
    <source>
        <dbReference type="SAM" id="MobiDB-lite"/>
    </source>
</evidence>
<name>A0A1G9EKJ6_ACTMZ</name>
<evidence type="ECO:0000313" key="2">
    <source>
        <dbReference type="EMBL" id="SDK76619.1"/>
    </source>
</evidence>
<dbReference type="EMBL" id="FNFM01000012">
    <property type="protein sequence ID" value="SDK76619.1"/>
    <property type="molecule type" value="Genomic_DNA"/>
</dbReference>
<reference evidence="3" key="1">
    <citation type="submission" date="2016-10" db="EMBL/GenBank/DDBJ databases">
        <authorList>
            <person name="Varghese N."/>
            <person name="Submissions S."/>
        </authorList>
    </citation>
    <scope>NUCLEOTIDE SEQUENCE [LARGE SCALE GENOMIC DNA]</scope>
    <source>
        <strain evidence="3">DSM 45460</strain>
    </source>
</reference>
<proteinExistence type="predicted"/>
<dbReference type="AlphaFoldDB" id="A0A1G9EKJ6"/>
<accession>A0A1G9EKJ6</accession>
<dbReference type="Proteomes" id="UP000199213">
    <property type="component" value="Unassembled WGS sequence"/>
</dbReference>
<evidence type="ECO:0008006" key="4">
    <source>
        <dbReference type="Google" id="ProtNLM"/>
    </source>
</evidence>
<dbReference type="RefSeq" id="WP_092631312.1">
    <property type="nucleotide sequence ID" value="NZ_FNFM01000012.1"/>
</dbReference>
<dbReference type="OrthoDB" id="3296722at2"/>
<sequence length="387" mass="39575">MPIQTTVTGDPSAVFATADWVRGTLAGAVTETADRVFTARNRADSDWQGTAGEAFRDTLTRGGHLADELAGDADKIAARFEEVAASLRWTQREMRRIRTEAVAAGLPVTEHTVEEPGPVPPDPGPAPTGSAATSDALRAHAEAVTARQDHAARQRVYERLRVEAEVAHAEWSATGADIKNTAGRFLRKNWPVIGSSVVAAGESVANYDRSIKSAQAGMLADEAALRAGWAERAWRAGNRGELERLLGLSDEYATRASTVSDDVAAYGRTIGRAGLAFSGALTVGAVAYDMSNGESAAQAVSSNGLGLASSVVVSSAVSGALAGTAVGGPVGFTVGALAGVAAGAITSGAVDHAFEDGSDDVGRLADDAGEALDSGTDAARGFVSGLV</sequence>
<feature type="region of interest" description="Disordered" evidence="1">
    <location>
        <begin position="110"/>
        <end position="136"/>
    </location>
</feature>
<feature type="compositionally biased region" description="Pro residues" evidence="1">
    <location>
        <begin position="117"/>
        <end position="126"/>
    </location>
</feature>
<organism evidence="2 3">
    <name type="scientific">Actinopolyspora mzabensis</name>
    <dbReference type="NCBI Taxonomy" id="995066"/>
    <lineage>
        <taxon>Bacteria</taxon>
        <taxon>Bacillati</taxon>
        <taxon>Actinomycetota</taxon>
        <taxon>Actinomycetes</taxon>
        <taxon>Actinopolysporales</taxon>
        <taxon>Actinopolysporaceae</taxon>
        <taxon>Actinopolyspora</taxon>
    </lineage>
</organism>
<gene>
    <name evidence="2" type="ORF">SAMN04487820_112108</name>
</gene>
<evidence type="ECO:0000313" key="3">
    <source>
        <dbReference type="Proteomes" id="UP000199213"/>
    </source>
</evidence>
<protein>
    <recommendedName>
        <fullName evidence="4">WXG100 family type VII secretion target</fullName>
    </recommendedName>
</protein>